<name>A0A847SK35_9BACT</name>
<feature type="transmembrane region" description="Helical" evidence="1">
    <location>
        <begin position="49"/>
        <end position="68"/>
    </location>
</feature>
<dbReference type="RefSeq" id="WP_168739787.1">
    <property type="nucleotide sequence ID" value="NZ_JABAHZ010000003.1"/>
</dbReference>
<feature type="transmembrane region" description="Helical" evidence="1">
    <location>
        <begin position="105"/>
        <end position="126"/>
    </location>
</feature>
<keyword evidence="1" id="KW-1133">Transmembrane helix</keyword>
<proteinExistence type="predicted"/>
<evidence type="ECO:0000256" key="1">
    <source>
        <dbReference type="SAM" id="Phobius"/>
    </source>
</evidence>
<evidence type="ECO:0000313" key="3">
    <source>
        <dbReference type="Proteomes" id="UP000552864"/>
    </source>
</evidence>
<keyword evidence="1" id="KW-0812">Transmembrane</keyword>
<organism evidence="2 3">
    <name type="scientific">Chitinophaga eiseniae</name>
    <dbReference type="NCBI Taxonomy" id="634771"/>
    <lineage>
        <taxon>Bacteria</taxon>
        <taxon>Pseudomonadati</taxon>
        <taxon>Bacteroidota</taxon>
        <taxon>Chitinophagia</taxon>
        <taxon>Chitinophagales</taxon>
        <taxon>Chitinophagaceae</taxon>
        <taxon>Chitinophaga</taxon>
    </lineage>
</organism>
<comment type="caution">
    <text evidence="2">The sequence shown here is derived from an EMBL/GenBank/DDBJ whole genome shotgun (WGS) entry which is preliminary data.</text>
</comment>
<gene>
    <name evidence="2" type="ORF">HGH91_16040</name>
</gene>
<feature type="transmembrane region" description="Helical" evidence="1">
    <location>
        <begin position="132"/>
        <end position="151"/>
    </location>
</feature>
<protein>
    <submittedName>
        <fullName evidence="2">Uncharacterized protein</fullName>
    </submittedName>
</protein>
<keyword evidence="3" id="KW-1185">Reference proteome</keyword>
<keyword evidence="1" id="KW-0472">Membrane</keyword>
<sequence length="169" mass="18871">MDRMVFVQQLQAWTKGEISQGKWMLAISLLLVPVVISLFRGSGGLSRGMLIPVCLLLAVNLGYGGYLVSTRASRADKMAEWFEKQGEQVITQEYEKAKADNSTYIILRSIWAVMAGICALLSVFLIREYPRGLCLGFVVLFAGLLVIDTFLHNRVIHLLDGLRQVLPQI</sequence>
<dbReference type="AlphaFoldDB" id="A0A847SK35"/>
<dbReference type="Proteomes" id="UP000552864">
    <property type="component" value="Unassembled WGS sequence"/>
</dbReference>
<dbReference type="EMBL" id="JABAHZ010000003">
    <property type="protein sequence ID" value="NLR80143.1"/>
    <property type="molecule type" value="Genomic_DNA"/>
</dbReference>
<reference evidence="2 3" key="1">
    <citation type="submission" date="2020-04" db="EMBL/GenBank/DDBJ databases">
        <authorList>
            <person name="Yin C."/>
        </authorList>
    </citation>
    <scope>NUCLEOTIDE SEQUENCE [LARGE SCALE GENOMIC DNA]</scope>
    <source>
        <strain evidence="2 3">Ak56</strain>
    </source>
</reference>
<evidence type="ECO:0000313" key="2">
    <source>
        <dbReference type="EMBL" id="NLR80143.1"/>
    </source>
</evidence>
<accession>A0A847SK35</accession>
<feature type="transmembrane region" description="Helical" evidence="1">
    <location>
        <begin position="21"/>
        <end position="43"/>
    </location>
</feature>